<dbReference type="EC" id="2.7.1.180" evidence="2"/>
<feature type="chain" id="PRO_5032776258" description="FAD:protein FMN transferase" evidence="11">
    <location>
        <begin position="20"/>
        <end position="512"/>
    </location>
</feature>
<proteinExistence type="predicted"/>
<keyword evidence="6" id="KW-0479">Metal-binding</keyword>
<evidence type="ECO:0000256" key="3">
    <source>
        <dbReference type="ARBA" id="ARBA00016337"/>
    </source>
</evidence>
<evidence type="ECO:0000256" key="6">
    <source>
        <dbReference type="ARBA" id="ARBA00022723"/>
    </source>
</evidence>
<organism evidence="12 13">
    <name type="scientific">Paludibaculum fermentans</name>
    <dbReference type="NCBI Taxonomy" id="1473598"/>
    <lineage>
        <taxon>Bacteria</taxon>
        <taxon>Pseudomonadati</taxon>
        <taxon>Acidobacteriota</taxon>
        <taxon>Terriglobia</taxon>
        <taxon>Bryobacterales</taxon>
        <taxon>Bryobacteraceae</taxon>
        <taxon>Paludibaculum</taxon>
    </lineage>
</organism>
<gene>
    <name evidence="12" type="ORF">IRI77_31130</name>
</gene>
<evidence type="ECO:0000256" key="11">
    <source>
        <dbReference type="SAM" id="SignalP"/>
    </source>
</evidence>
<keyword evidence="7" id="KW-0274">FAD</keyword>
<evidence type="ECO:0000256" key="5">
    <source>
        <dbReference type="ARBA" id="ARBA00022679"/>
    </source>
</evidence>
<keyword evidence="8" id="KW-0460">Magnesium</keyword>
<evidence type="ECO:0000256" key="2">
    <source>
        <dbReference type="ARBA" id="ARBA00011955"/>
    </source>
</evidence>
<dbReference type="PANTHER" id="PTHR30040:SF2">
    <property type="entry name" value="FAD:PROTEIN FMN TRANSFERASE"/>
    <property type="match status" value="1"/>
</dbReference>
<dbReference type="Pfam" id="PF02424">
    <property type="entry name" value="ApbE"/>
    <property type="match status" value="1"/>
</dbReference>
<evidence type="ECO:0000313" key="13">
    <source>
        <dbReference type="Proteomes" id="UP000593892"/>
    </source>
</evidence>
<dbReference type="GO" id="GO:0016740">
    <property type="term" value="F:transferase activity"/>
    <property type="evidence" value="ECO:0007669"/>
    <property type="project" value="UniProtKB-KW"/>
</dbReference>
<evidence type="ECO:0000256" key="10">
    <source>
        <dbReference type="ARBA" id="ARBA00048540"/>
    </source>
</evidence>
<dbReference type="InterPro" id="IPR014469">
    <property type="entry name" value="DUF2271"/>
</dbReference>
<sequence>MKSLSVWIAGVVLTLPALSAASMPTSRERMQTFHHENVLGTSMELKVSAATRAQAEAAESAALKEIDRLARILSSYDAQSEFSRWARTSGEAVRVSPELLEVLGLFDQWRMRTGGALDASAETVSRVWKQAAAQGRVPTAAEMGAAVAAVRQAHWILDGAAGTATHSSTAALVLNSFTKSYIVNRAAEAALAGEGVRAVVVNIGGDLVVRGSWSENVEIADPLADGENGPALTRLRVADRAVATSGNYRRGFDIGGRHYSHIVDPRTGETAEDVVSATVVAPDAVDAGALATAFCVMSPAESLAFASTMEDVEFLIVERNGRRTVSPGWSGLEVPRLQAAGFAAKAAPVAVQGGGSVPAAAGMELLVQLELARIEDARARRPFVAVWIEDKDHVPVRTIALWFDKDRWLPDLKSWYRGDRLRAMAEGTEIAGSVSSATRPPGKYTLRWDGKDDKGKAVKPGKYTVCIEAAREHGTYQILRQEMDFSGAPKQVQLPGNTEIAGASLDYRKASH</sequence>
<dbReference type="AlphaFoldDB" id="A0A7S7NP32"/>
<evidence type="ECO:0000256" key="1">
    <source>
        <dbReference type="ARBA" id="ARBA00001946"/>
    </source>
</evidence>
<evidence type="ECO:0000256" key="7">
    <source>
        <dbReference type="ARBA" id="ARBA00022827"/>
    </source>
</evidence>
<reference evidence="12 13" key="1">
    <citation type="submission" date="2020-10" db="EMBL/GenBank/DDBJ databases">
        <title>Complete genome sequence of Paludibaculum fermentans P105T, a facultatively anaerobic acidobacterium capable of dissimilatory Fe(III) reduction.</title>
        <authorList>
            <person name="Dedysh S.N."/>
            <person name="Beletsky A.V."/>
            <person name="Kulichevskaya I.S."/>
            <person name="Mardanov A.V."/>
            <person name="Ravin N.V."/>
        </authorList>
    </citation>
    <scope>NUCLEOTIDE SEQUENCE [LARGE SCALE GENOMIC DNA]</scope>
    <source>
        <strain evidence="12 13">P105</strain>
    </source>
</reference>
<dbReference type="Proteomes" id="UP000593892">
    <property type="component" value="Chromosome"/>
</dbReference>
<evidence type="ECO:0000256" key="9">
    <source>
        <dbReference type="ARBA" id="ARBA00031306"/>
    </source>
</evidence>
<dbReference type="InterPro" id="IPR024932">
    <property type="entry name" value="ApbE"/>
</dbReference>
<dbReference type="RefSeq" id="WP_194448850.1">
    <property type="nucleotide sequence ID" value="NZ_CP063849.1"/>
</dbReference>
<keyword evidence="11" id="KW-0732">Signal</keyword>
<dbReference type="InterPro" id="IPR003374">
    <property type="entry name" value="ApbE-like_sf"/>
</dbReference>
<dbReference type="Pfam" id="PF10029">
    <property type="entry name" value="DUF2271"/>
    <property type="match status" value="1"/>
</dbReference>
<keyword evidence="13" id="KW-1185">Reference proteome</keyword>
<dbReference type="GO" id="GO:0046872">
    <property type="term" value="F:metal ion binding"/>
    <property type="evidence" value="ECO:0007669"/>
    <property type="project" value="UniProtKB-KW"/>
</dbReference>
<comment type="catalytic activity">
    <reaction evidence="10">
        <text>L-threonyl-[protein] + FAD = FMN-L-threonyl-[protein] + AMP + H(+)</text>
        <dbReference type="Rhea" id="RHEA:36847"/>
        <dbReference type="Rhea" id="RHEA-COMP:11060"/>
        <dbReference type="Rhea" id="RHEA-COMP:11061"/>
        <dbReference type="ChEBI" id="CHEBI:15378"/>
        <dbReference type="ChEBI" id="CHEBI:30013"/>
        <dbReference type="ChEBI" id="CHEBI:57692"/>
        <dbReference type="ChEBI" id="CHEBI:74257"/>
        <dbReference type="ChEBI" id="CHEBI:456215"/>
        <dbReference type="EC" id="2.7.1.180"/>
    </reaction>
</comment>
<evidence type="ECO:0000313" key="12">
    <source>
        <dbReference type="EMBL" id="QOY87181.1"/>
    </source>
</evidence>
<keyword evidence="4" id="KW-0285">Flavoprotein</keyword>
<name>A0A7S7NP32_PALFE</name>
<comment type="cofactor">
    <cofactor evidence="1">
        <name>Mg(2+)</name>
        <dbReference type="ChEBI" id="CHEBI:18420"/>
    </cofactor>
</comment>
<keyword evidence="5" id="KW-0808">Transferase</keyword>
<dbReference type="KEGG" id="pfer:IRI77_31130"/>
<protein>
    <recommendedName>
        <fullName evidence="3">FAD:protein FMN transferase</fullName>
        <ecNumber evidence="2">2.7.1.180</ecNumber>
    </recommendedName>
    <alternativeName>
        <fullName evidence="9">Flavin transferase</fullName>
    </alternativeName>
</protein>
<dbReference type="Gene3D" id="2.60.40.4070">
    <property type="match status" value="1"/>
</dbReference>
<dbReference type="SUPFAM" id="SSF143631">
    <property type="entry name" value="ApbE-like"/>
    <property type="match status" value="1"/>
</dbReference>
<evidence type="ECO:0000256" key="8">
    <source>
        <dbReference type="ARBA" id="ARBA00022842"/>
    </source>
</evidence>
<accession>A0A7S7NP32</accession>
<dbReference type="EMBL" id="CP063849">
    <property type="protein sequence ID" value="QOY87181.1"/>
    <property type="molecule type" value="Genomic_DNA"/>
</dbReference>
<feature type="signal peptide" evidence="11">
    <location>
        <begin position="1"/>
        <end position="19"/>
    </location>
</feature>
<dbReference type="Gene3D" id="3.10.520.10">
    <property type="entry name" value="ApbE-like domains"/>
    <property type="match status" value="1"/>
</dbReference>
<dbReference type="PANTHER" id="PTHR30040">
    <property type="entry name" value="THIAMINE BIOSYNTHESIS LIPOPROTEIN APBE"/>
    <property type="match status" value="1"/>
</dbReference>
<evidence type="ECO:0000256" key="4">
    <source>
        <dbReference type="ARBA" id="ARBA00022630"/>
    </source>
</evidence>